<dbReference type="PANTHER" id="PTHR13887:SF51">
    <property type="entry name" value="DSBA FAMILY PROTEIN"/>
    <property type="match status" value="1"/>
</dbReference>
<proteinExistence type="predicted"/>
<dbReference type="InterPro" id="IPR001853">
    <property type="entry name" value="DSBA-like_thioredoxin_dom"/>
</dbReference>
<sequence length="208" mass="23503">MVKIHYFYDPMCGWCFGATSLMEAVNAHESIDLEMHPGGMIQRREMDPSFRQMVLSHDKKIEALTGQKFGQSYKDRVTSEQSVILDSYITAKAVAAAQSVSKAGFAMLKGIQTAHFQKGLDVSSLDTLKLIVTELKIDDSRWHEVMANKDTNITSLISESQALMQQWQVQGFPTLILETEKGLKRVPHTQFYNKLEDWDLALKALTES</sequence>
<dbReference type="Gene3D" id="3.40.30.10">
    <property type="entry name" value="Glutaredoxin"/>
    <property type="match status" value="1"/>
</dbReference>
<dbReference type="EMBL" id="JAQLOI010000003">
    <property type="protein sequence ID" value="MDB1124946.1"/>
    <property type="molecule type" value="Genomic_DNA"/>
</dbReference>
<gene>
    <name evidence="2" type="ORF">PGX00_15415</name>
</gene>
<keyword evidence="3" id="KW-1185">Reference proteome</keyword>
<dbReference type="Proteomes" id="UP001210678">
    <property type="component" value="Unassembled WGS sequence"/>
</dbReference>
<accession>A0ABT4YTR5</accession>
<dbReference type="RefSeq" id="WP_272138200.1">
    <property type="nucleotide sequence ID" value="NZ_JAQLOI010000003.1"/>
</dbReference>
<evidence type="ECO:0000259" key="1">
    <source>
        <dbReference type="Pfam" id="PF01323"/>
    </source>
</evidence>
<dbReference type="SUPFAM" id="SSF52833">
    <property type="entry name" value="Thioredoxin-like"/>
    <property type="match status" value="1"/>
</dbReference>
<name>A0ABT4YTR5_9VIBR</name>
<dbReference type="InterPro" id="IPR036249">
    <property type="entry name" value="Thioredoxin-like_sf"/>
</dbReference>
<feature type="domain" description="DSBA-like thioredoxin" evidence="1">
    <location>
        <begin position="4"/>
        <end position="180"/>
    </location>
</feature>
<protein>
    <submittedName>
        <fullName evidence="2">DsbA family protein</fullName>
    </submittedName>
</protein>
<dbReference type="PANTHER" id="PTHR13887">
    <property type="entry name" value="GLUTATHIONE S-TRANSFERASE KAPPA"/>
    <property type="match status" value="1"/>
</dbReference>
<dbReference type="Pfam" id="PF01323">
    <property type="entry name" value="DSBA"/>
    <property type="match status" value="1"/>
</dbReference>
<evidence type="ECO:0000313" key="2">
    <source>
        <dbReference type="EMBL" id="MDB1124946.1"/>
    </source>
</evidence>
<dbReference type="CDD" id="cd03025">
    <property type="entry name" value="DsbA_FrnE_like"/>
    <property type="match status" value="1"/>
</dbReference>
<comment type="caution">
    <text evidence="2">The sequence shown here is derived from an EMBL/GenBank/DDBJ whole genome shotgun (WGS) entry which is preliminary data.</text>
</comment>
<reference evidence="2 3" key="1">
    <citation type="submission" date="2023-01" db="EMBL/GenBank/DDBJ databases">
        <title>Vibrio sp. KJ40-1 sp.nov, isolated from marine algae.</title>
        <authorList>
            <person name="Butt M."/>
            <person name="Kim J.M.J."/>
            <person name="Jeon C.O.C."/>
        </authorList>
    </citation>
    <scope>NUCLEOTIDE SEQUENCE [LARGE SCALE GENOMIC DNA]</scope>
    <source>
        <strain evidence="2 3">KJ40-1</strain>
    </source>
</reference>
<organism evidence="2 3">
    <name type="scientific">Vibrio algarum</name>
    <dbReference type="NCBI Taxonomy" id="3020714"/>
    <lineage>
        <taxon>Bacteria</taxon>
        <taxon>Pseudomonadati</taxon>
        <taxon>Pseudomonadota</taxon>
        <taxon>Gammaproteobacteria</taxon>
        <taxon>Vibrionales</taxon>
        <taxon>Vibrionaceae</taxon>
        <taxon>Vibrio</taxon>
    </lineage>
</organism>
<evidence type="ECO:0000313" key="3">
    <source>
        <dbReference type="Proteomes" id="UP001210678"/>
    </source>
</evidence>